<dbReference type="RefSeq" id="WP_176805000.1">
    <property type="nucleotide sequence ID" value="NZ_FNAH01000004.1"/>
</dbReference>
<keyword evidence="1" id="KW-0812">Transmembrane</keyword>
<keyword evidence="3" id="KW-1185">Reference proteome</keyword>
<reference evidence="2 3" key="1">
    <citation type="submission" date="2016-10" db="EMBL/GenBank/DDBJ databases">
        <authorList>
            <person name="de Groot N.N."/>
        </authorList>
    </citation>
    <scope>NUCLEOTIDE SEQUENCE [LARGE SCALE GENOMIC DNA]</scope>
    <source>
        <strain evidence="2 3">DSM 22220</strain>
    </source>
</reference>
<proteinExistence type="predicted"/>
<accession>A0A1G7A367</accession>
<dbReference type="Gene3D" id="1.20.120.1630">
    <property type="match status" value="1"/>
</dbReference>
<keyword evidence="2" id="KW-0808">Transferase</keyword>
<organism evidence="2 3">
    <name type="scientific">Paracoccus isoporae</name>
    <dbReference type="NCBI Taxonomy" id="591205"/>
    <lineage>
        <taxon>Bacteria</taxon>
        <taxon>Pseudomonadati</taxon>
        <taxon>Pseudomonadota</taxon>
        <taxon>Alphaproteobacteria</taxon>
        <taxon>Rhodobacterales</taxon>
        <taxon>Paracoccaceae</taxon>
        <taxon>Paracoccus</taxon>
    </lineage>
</organism>
<dbReference type="Proteomes" id="UP000199344">
    <property type="component" value="Unassembled WGS sequence"/>
</dbReference>
<evidence type="ECO:0000313" key="3">
    <source>
        <dbReference type="Proteomes" id="UP000199344"/>
    </source>
</evidence>
<dbReference type="STRING" id="591205.SAMN05421538_10415"/>
<dbReference type="GO" id="GO:0008168">
    <property type="term" value="F:methyltransferase activity"/>
    <property type="evidence" value="ECO:0007669"/>
    <property type="project" value="UniProtKB-KW"/>
</dbReference>
<dbReference type="EMBL" id="FNAH01000004">
    <property type="protein sequence ID" value="SDE09269.1"/>
    <property type="molecule type" value="Genomic_DNA"/>
</dbReference>
<feature type="transmembrane region" description="Helical" evidence="1">
    <location>
        <begin position="125"/>
        <end position="151"/>
    </location>
</feature>
<dbReference type="GO" id="GO:0032259">
    <property type="term" value="P:methylation"/>
    <property type="evidence" value="ECO:0007669"/>
    <property type="project" value="UniProtKB-KW"/>
</dbReference>
<feature type="transmembrane region" description="Helical" evidence="1">
    <location>
        <begin position="6"/>
        <end position="24"/>
    </location>
</feature>
<keyword evidence="2" id="KW-0489">Methyltransferase</keyword>
<keyword evidence="1" id="KW-1133">Transmembrane helix</keyword>
<gene>
    <name evidence="2" type="ORF">SAMN05421538_10415</name>
</gene>
<protein>
    <submittedName>
        <fullName evidence="2">Protein-S-isoprenylcysteine O-methyltransferase Ste14</fullName>
    </submittedName>
</protein>
<evidence type="ECO:0000256" key="1">
    <source>
        <dbReference type="SAM" id="Phobius"/>
    </source>
</evidence>
<keyword evidence="1" id="KW-0472">Membrane</keyword>
<evidence type="ECO:0000313" key="2">
    <source>
        <dbReference type="EMBL" id="SDE09269.1"/>
    </source>
</evidence>
<name>A0A1G7A367_9RHOB</name>
<sequence length="180" mass="19981">MTETQMASWLIGAAYVAAFLLLTWRAARRSDRPVWLFGAGRQGWQATGFRLGFAALLLWPLERSFGSALPVWPVLAGLGSGLALWGQIHMRQSWRIGAAEGATGDLVTDGPFRVSRNPVFLGQILLVWALVPPAGWIMLAGAAMLTAAAILQIRREEAVLSRDPDWRRYARTTPRWIGWR</sequence>
<feature type="transmembrane region" description="Helical" evidence="1">
    <location>
        <begin position="67"/>
        <end position="85"/>
    </location>
</feature>
<dbReference type="AlphaFoldDB" id="A0A1G7A367"/>